<protein>
    <submittedName>
        <fullName evidence="1">Uncharacterized protein</fullName>
    </submittedName>
</protein>
<dbReference type="AlphaFoldDB" id="A0A7X5TN82"/>
<keyword evidence="2" id="KW-1185">Reference proteome</keyword>
<proteinExistence type="predicted"/>
<evidence type="ECO:0000313" key="1">
    <source>
        <dbReference type="EMBL" id="NID14386.1"/>
    </source>
</evidence>
<evidence type="ECO:0000313" key="2">
    <source>
        <dbReference type="Proteomes" id="UP000518878"/>
    </source>
</evidence>
<accession>A0A7X5TN82</accession>
<name>A0A7X5TN82_9GAMM</name>
<organism evidence="1 2">
    <name type="scientific">Luteibacter yeojuensis</name>
    <dbReference type="NCBI Taxonomy" id="345309"/>
    <lineage>
        <taxon>Bacteria</taxon>
        <taxon>Pseudomonadati</taxon>
        <taxon>Pseudomonadota</taxon>
        <taxon>Gammaproteobacteria</taxon>
        <taxon>Lysobacterales</taxon>
        <taxon>Rhodanobacteraceae</taxon>
        <taxon>Luteibacter</taxon>
    </lineage>
</organism>
<comment type="caution">
    <text evidence="1">The sequence shown here is derived from an EMBL/GenBank/DDBJ whole genome shotgun (WGS) entry which is preliminary data.</text>
</comment>
<sequence>MSEITIGRLCACMGPQGGDPYCPCRMQTEGLNGHYNCNGDKEAMARREAETQERLRIALRKFADKKTRTGDAK</sequence>
<gene>
    <name evidence="1" type="ORF">HBF32_02780</name>
</gene>
<dbReference type="Proteomes" id="UP000518878">
    <property type="component" value="Unassembled WGS sequence"/>
</dbReference>
<dbReference type="EMBL" id="JAAQTL010000001">
    <property type="protein sequence ID" value="NID14386.1"/>
    <property type="molecule type" value="Genomic_DNA"/>
</dbReference>
<reference evidence="1 2" key="1">
    <citation type="journal article" date="2006" name="Int. J. Syst. Evol. Microbiol.">
        <title>Dyella yeojuensis sp. nov., isolated from greenhouse soil in Korea.</title>
        <authorList>
            <person name="Kim B.Y."/>
            <person name="Weon H.Y."/>
            <person name="Lee K.H."/>
            <person name="Seok S.J."/>
            <person name="Kwon S.W."/>
            <person name="Go S.J."/>
            <person name="Stackebrandt E."/>
        </authorList>
    </citation>
    <scope>NUCLEOTIDE SEQUENCE [LARGE SCALE GENOMIC DNA]</scope>
    <source>
        <strain evidence="1 2">DSM 17673</strain>
    </source>
</reference>
<dbReference type="RefSeq" id="WP_166698102.1">
    <property type="nucleotide sequence ID" value="NZ_JAAQTL010000001.1"/>
</dbReference>